<dbReference type="NCBIfam" id="TIGR04178">
    <property type="entry name" value="exo_archaeo"/>
    <property type="match status" value="1"/>
</dbReference>
<feature type="transmembrane region" description="Helical" evidence="8">
    <location>
        <begin position="118"/>
        <end position="137"/>
    </location>
</feature>
<evidence type="ECO:0000256" key="7">
    <source>
        <dbReference type="ARBA" id="ARBA00023136"/>
    </source>
</evidence>
<evidence type="ECO:0000256" key="8">
    <source>
        <dbReference type="SAM" id="Phobius"/>
    </source>
</evidence>
<organism evidence="9 10">
    <name type="scientific">Prochlorococcus marinus str. SB</name>
    <dbReference type="NCBI Taxonomy" id="59926"/>
    <lineage>
        <taxon>Bacteria</taxon>
        <taxon>Bacillati</taxon>
        <taxon>Cyanobacteriota</taxon>
        <taxon>Cyanophyceae</taxon>
        <taxon>Synechococcales</taxon>
        <taxon>Prochlorococcaceae</taxon>
        <taxon>Prochlorococcus</taxon>
    </lineage>
</organism>
<keyword evidence="4 8" id="KW-0812">Transmembrane</keyword>
<dbReference type="GO" id="GO:0005886">
    <property type="term" value="C:plasma membrane"/>
    <property type="evidence" value="ECO:0007669"/>
    <property type="project" value="UniProtKB-SubCell"/>
</dbReference>
<evidence type="ECO:0000256" key="4">
    <source>
        <dbReference type="ARBA" id="ARBA00022692"/>
    </source>
</evidence>
<comment type="subcellular location">
    <subcellularLocation>
        <location evidence="1">Cell membrane</location>
        <topology evidence="1">Multi-pass membrane protein</topology>
    </subcellularLocation>
</comment>
<dbReference type="STRING" id="59926.EV02_1729"/>
<dbReference type="InterPro" id="IPR026392">
    <property type="entry name" value="Exo/Archaeosortase_dom"/>
</dbReference>
<dbReference type="GO" id="GO:0006508">
    <property type="term" value="P:proteolysis"/>
    <property type="evidence" value="ECO:0007669"/>
    <property type="project" value="UniProtKB-KW"/>
</dbReference>
<evidence type="ECO:0000256" key="5">
    <source>
        <dbReference type="ARBA" id="ARBA00022801"/>
    </source>
</evidence>
<evidence type="ECO:0000256" key="6">
    <source>
        <dbReference type="ARBA" id="ARBA00022989"/>
    </source>
</evidence>
<reference evidence="10" key="1">
    <citation type="journal article" date="2014" name="Sci. Data">
        <title>Genomes of diverse isolates of the marine cyanobacterium Prochlorococcus.</title>
        <authorList>
            <person name="Biller S."/>
            <person name="Berube P."/>
            <person name="Thompson J."/>
            <person name="Kelly L."/>
            <person name="Roggensack S."/>
            <person name="Awad L."/>
            <person name="Roache-Johnson K."/>
            <person name="Ding H."/>
            <person name="Giovannoni S.J."/>
            <person name="Moore L.R."/>
            <person name="Chisholm S.W."/>
        </authorList>
    </citation>
    <scope>NUCLEOTIDE SEQUENCE [LARGE SCALE GENOMIC DNA]</scope>
    <source>
        <strain evidence="10">SB</strain>
    </source>
</reference>
<feature type="transmembrane region" description="Helical" evidence="8">
    <location>
        <begin position="70"/>
        <end position="89"/>
    </location>
</feature>
<proteinExistence type="predicted"/>
<dbReference type="OrthoDB" id="461510at2"/>
<name>A0A0A2B5F6_PROMR</name>
<evidence type="ECO:0000313" key="10">
    <source>
        <dbReference type="Proteomes" id="UP000030345"/>
    </source>
</evidence>
<feature type="transmembrane region" description="Helical" evidence="8">
    <location>
        <begin position="12"/>
        <end position="31"/>
    </location>
</feature>
<feature type="transmembrane region" description="Helical" evidence="8">
    <location>
        <begin position="258"/>
        <end position="278"/>
    </location>
</feature>
<dbReference type="AlphaFoldDB" id="A0A0A2B5F6"/>
<dbReference type="EMBL" id="JNAS01000002">
    <property type="protein sequence ID" value="KGG09051.1"/>
    <property type="molecule type" value="Genomic_DNA"/>
</dbReference>
<feature type="transmembrane region" description="Helical" evidence="8">
    <location>
        <begin position="191"/>
        <end position="208"/>
    </location>
</feature>
<dbReference type="GO" id="GO:0008233">
    <property type="term" value="F:peptidase activity"/>
    <property type="evidence" value="ECO:0007669"/>
    <property type="project" value="UniProtKB-KW"/>
</dbReference>
<keyword evidence="3" id="KW-0645">Protease</keyword>
<evidence type="ECO:0000256" key="1">
    <source>
        <dbReference type="ARBA" id="ARBA00004651"/>
    </source>
</evidence>
<dbReference type="Proteomes" id="UP000030345">
    <property type="component" value="Unassembled WGS sequence"/>
</dbReference>
<gene>
    <name evidence="9" type="ORF">EV02_1729</name>
</gene>
<evidence type="ECO:0000256" key="2">
    <source>
        <dbReference type="ARBA" id="ARBA00022475"/>
    </source>
</evidence>
<keyword evidence="6 8" id="KW-1133">Transmembrane helix</keyword>
<evidence type="ECO:0000313" key="9">
    <source>
        <dbReference type="EMBL" id="KGG09051.1"/>
    </source>
</evidence>
<feature type="transmembrane region" description="Helical" evidence="8">
    <location>
        <begin position="215"/>
        <end position="238"/>
    </location>
</feature>
<dbReference type="RefSeq" id="WP_032520288.1">
    <property type="nucleotide sequence ID" value="NZ_CP138981.1"/>
</dbReference>
<keyword evidence="2" id="KW-1003">Cell membrane</keyword>
<keyword evidence="5" id="KW-0378">Hydrolase</keyword>
<evidence type="ECO:0008006" key="11">
    <source>
        <dbReference type="Google" id="ProtNLM"/>
    </source>
</evidence>
<evidence type="ECO:0000256" key="3">
    <source>
        <dbReference type="ARBA" id="ARBA00022670"/>
    </source>
</evidence>
<accession>A0A0A2B5F6</accession>
<keyword evidence="7 8" id="KW-0472">Membrane</keyword>
<dbReference type="InterPro" id="IPR019127">
    <property type="entry name" value="Exosortase"/>
</dbReference>
<sequence length="286" mass="33137">MKLNIFLKKIETYFIAWFLLYAFLVGVNILINYKLKTTGDTQLFNLLIWISIFLSLEDQKRNLYPDISKINFAISLFFLVIIIFQLNSISIENNNYLYLLPLEISFMMAFLNKKINNLRIFIPSFIFTFLYALRPVILKLFDPIFVNMTSWSSWIGLNMVGFKGVFLNNSNEIILKTSGVKIYNGCSGVDMIVFTLSILIVCSIIYPFPKPKINILIFGFGAILSFFINVIRICLLAFFNNLDSNLGSKAFEFFHISYGSQIFHIISIILSLTTYMFFLERQLSKS</sequence>
<comment type="caution">
    <text evidence="9">The sequence shown here is derived from an EMBL/GenBank/DDBJ whole genome shotgun (WGS) entry which is preliminary data.</text>
</comment>
<dbReference type="Pfam" id="PF09721">
    <property type="entry name" value="Exosortase_EpsH"/>
    <property type="match status" value="1"/>
</dbReference>
<protein>
    <recommendedName>
        <fullName evidence="11">Cyanoexosortase A</fullName>
    </recommendedName>
</protein>